<keyword evidence="3 5" id="KW-0010">Activator</keyword>
<evidence type="ECO:0000256" key="4">
    <source>
        <dbReference type="ARBA" id="ARBA00023163"/>
    </source>
</evidence>
<dbReference type="HAMAP" id="MF_01178">
    <property type="entry name" value="Crl"/>
    <property type="match status" value="1"/>
</dbReference>
<keyword evidence="7" id="KW-1185">Reference proteome</keyword>
<keyword evidence="1 5" id="KW-0963">Cytoplasm</keyword>
<dbReference type="RefSeq" id="WP_053909117.1">
    <property type="nucleotide sequence ID" value="NZ_CAWMUS010000027.1"/>
</dbReference>
<proteinExistence type="inferred from homology"/>
<dbReference type="EMBL" id="LGAA01000027">
    <property type="protein sequence ID" value="KPD01808.1"/>
    <property type="molecule type" value="Genomic_DNA"/>
</dbReference>
<comment type="similarity">
    <text evidence="5">Belongs to the Crl family.</text>
</comment>
<dbReference type="Proteomes" id="UP000053226">
    <property type="component" value="Unassembled WGS sequence"/>
</dbReference>
<evidence type="ECO:0000256" key="2">
    <source>
        <dbReference type="ARBA" id="ARBA00023015"/>
    </source>
</evidence>
<feature type="region of interest" description="Essential for activity" evidence="5">
    <location>
        <begin position="99"/>
        <end position="122"/>
    </location>
</feature>
<gene>
    <name evidence="5" type="primary">crl</name>
    <name evidence="6" type="ORF">M992_2780</name>
</gene>
<dbReference type="InterPro" id="IPR038208">
    <property type="entry name" value="Tscrpt_reg_Crl_sf"/>
</dbReference>
<evidence type="ECO:0000256" key="1">
    <source>
        <dbReference type="ARBA" id="ARBA00022490"/>
    </source>
</evidence>
<comment type="subcellular location">
    <subcellularLocation>
        <location evidence="5">Cytoplasm</location>
    </subcellularLocation>
</comment>
<dbReference type="GO" id="GO:0045893">
    <property type="term" value="P:positive regulation of DNA-templated transcription"/>
    <property type="evidence" value="ECO:0007669"/>
    <property type="project" value="UniProtKB-UniRule"/>
</dbReference>
<dbReference type="NCBIfam" id="NF008217">
    <property type="entry name" value="PRK10984.1"/>
    <property type="match status" value="1"/>
</dbReference>
<dbReference type="Pfam" id="PF07417">
    <property type="entry name" value="Crl"/>
    <property type="match status" value="1"/>
</dbReference>
<keyword evidence="4 5" id="KW-0804">Transcription</keyword>
<evidence type="ECO:0000256" key="5">
    <source>
        <dbReference type="HAMAP-Rule" id="MF_01178"/>
    </source>
</evidence>
<dbReference type="OrthoDB" id="6428303at2"/>
<keyword evidence="2 5" id="KW-0805">Transcription regulation</keyword>
<dbReference type="GO" id="GO:0005737">
    <property type="term" value="C:cytoplasm"/>
    <property type="evidence" value="ECO:0007669"/>
    <property type="project" value="UniProtKB-SubCell"/>
</dbReference>
<evidence type="ECO:0000256" key="3">
    <source>
        <dbReference type="ARBA" id="ARBA00023159"/>
    </source>
</evidence>
<name>A0A0N0Z9P9_9GAMM</name>
<dbReference type="InterPro" id="IPR009986">
    <property type="entry name" value="Tscrpt_reg_Crl"/>
</dbReference>
<accession>A0A0N0Z9P9</accession>
<protein>
    <recommendedName>
        <fullName evidence="5">Sigma factor-binding protein Crl</fullName>
    </recommendedName>
</protein>
<sequence>MALPFDYSNGKYLKKFIDLGPYLRALKCQNDQYFFDSLVVCINTKIEPETREFWGWWLDLEKTDSEFVYRYQLGRYDNQGHWQAEPLDNHEVLSPIEQNIQDFHQRLCTVFDTLELKLLPSPQMTKFRLKLIA</sequence>
<comment type="function">
    <text evidence="5">Binds to the sigma-S subunit of RNA polymerase, activating expression of sigma-S-regulated genes. Stimulates RNA polymerase holoenzyme formation and may bind to several other sigma factors, such as sigma-70 and sigma-32.</text>
</comment>
<reference evidence="6 7" key="1">
    <citation type="submission" date="2015-07" db="EMBL/GenBank/DDBJ databases">
        <title>ATOL: Assembling a taxonomically balanced genome-scale reconstruction of the evolutionary history of the Enterobacteriaceae.</title>
        <authorList>
            <person name="Plunkett G.III."/>
            <person name="Neeno-Eckwall E.C."/>
            <person name="Glasner J.D."/>
            <person name="Perna N.T."/>
        </authorList>
    </citation>
    <scope>NUCLEOTIDE SEQUENCE [LARGE SCALE GENOMIC DNA]</scope>
    <source>
        <strain evidence="6 7">ATCC 35017</strain>
    </source>
</reference>
<dbReference type="AlphaFoldDB" id="A0A0N0Z9P9"/>
<dbReference type="Gene3D" id="3.30.310.230">
    <property type="entry name" value="Sigma factor-binding protein Crl monomer"/>
    <property type="match status" value="1"/>
</dbReference>
<organism evidence="6 7">
    <name type="scientific">Moellerella wisconsensis ATCC 35017</name>
    <dbReference type="NCBI Taxonomy" id="1354267"/>
    <lineage>
        <taxon>Bacteria</taxon>
        <taxon>Pseudomonadati</taxon>
        <taxon>Pseudomonadota</taxon>
        <taxon>Gammaproteobacteria</taxon>
        <taxon>Enterobacterales</taxon>
        <taxon>Morganellaceae</taxon>
        <taxon>Moellerella</taxon>
    </lineage>
</organism>
<evidence type="ECO:0000313" key="7">
    <source>
        <dbReference type="Proteomes" id="UP000053226"/>
    </source>
</evidence>
<evidence type="ECO:0000313" key="6">
    <source>
        <dbReference type="EMBL" id="KPD01808.1"/>
    </source>
</evidence>
<comment type="caution">
    <text evidence="6">The sequence shown here is derived from an EMBL/GenBank/DDBJ whole genome shotgun (WGS) entry which is preliminary data.</text>
</comment>